<keyword evidence="3" id="KW-1185">Reference proteome</keyword>
<evidence type="ECO:0000256" key="1">
    <source>
        <dbReference type="SAM" id="MobiDB-lite"/>
    </source>
</evidence>
<sequence>MHNMRTFHVSIYSKSPANTQTRAPAHLPAEVEISNVLSQAGAPHTSLFGSSVPSSTIPWGTPYKPAVRHASHPASRLCQDFHWVPYPLGLLPYDSWFRLHHRPEHAEGKSLLCPVCLKERKVTPHARKVFLVAERLSWHDKSTSIHDKSLNEELNWAVNYELGILDPFIEDPEQVPGGKNSRTNSFYPYQNDYEMKMAFKYIFMTENITETTWALWIGTQLDMQKMLGGEVEKAVPNALKLREDGLEKRSTGRKTAEPETIDLTDSPPLKSQPAFGIPTPPYTLKKVGEPSKSKLTAFREQAEGATVAKPLSFPSYFDHRRRIVSYKTLQDFYGLLDKIERTSYVGAVFLEAYAEKLRGDMCKACWLKRNINLDLY</sequence>
<dbReference type="EMBL" id="JYNV01000165">
    <property type="protein sequence ID" value="KZM24332.1"/>
    <property type="molecule type" value="Genomic_DNA"/>
</dbReference>
<evidence type="ECO:0000313" key="2">
    <source>
        <dbReference type="EMBL" id="KZM24332.1"/>
    </source>
</evidence>
<organism evidence="2 3">
    <name type="scientific">Didymella rabiei</name>
    <name type="common">Chickpea ascochyta blight fungus</name>
    <name type="synonym">Mycosphaerella rabiei</name>
    <dbReference type="NCBI Taxonomy" id="5454"/>
    <lineage>
        <taxon>Eukaryota</taxon>
        <taxon>Fungi</taxon>
        <taxon>Dikarya</taxon>
        <taxon>Ascomycota</taxon>
        <taxon>Pezizomycotina</taxon>
        <taxon>Dothideomycetes</taxon>
        <taxon>Pleosporomycetidae</taxon>
        <taxon>Pleosporales</taxon>
        <taxon>Pleosporineae</taxon>
        <taxon>Didymellaceae</taxon>
        <taxon>Ascochyta</taxon>
    </lineage>
</organism>
<comment type="caution">
    <text evidence="2">The sequence shown here is derived from an EMBL/GenBank/DDBJ whole genome shotgun (WGS) entry which is preliminary data.</text>
</comment>
<accession>A0A163FFR2</accession>
<feature type="compositionally biased region" description="Basic and acidic residues" evidence="1">
    <location>
        <begin position="244"/>
        <end position="257"/>
    </location>
</feature>
<name>A0A163FFR2_DIDRA</name>
<proteinExistence type="predicted"/>
<dbReference type="AlphaFoldDB" id="A0A163FFR2"/>
<evidence type="ECO:0000313" key="3">
    <source>
        <dbReference type="Proteomes" id="UP000076837"/>
    </source>
</evidence>
<reference evidence="2 3" key="1">
    <citation type="journal article" date="2016" name="Sci. Rep.">
        <title>Draft genome sequencing and secretome analysis of fungal phytopathogen Ascochyta rabiei provides insight into the necrotrophic effector repertoire.</title>
        <authorList>
            <person name="Verma S."/>
            <person name="Gazara R.K."/>
            <person name="Nizam S."/>
            <person name="Parween S."/>
            <person name="Chattopadhyay D."/>
            <person name="Verma P.K."/>
        </authorList>
    </citation>
    <scope>NUCLEOTIDE SEQUENCE [LARGE SCALE GENOMIC DNA]</scope>
    <source>
        <strain evidence="2 3">ArDII</strain>
    </source>
</reference>
<feature type="region of interest" description="Disordered" evidence="1">
    <location>
        <begin position="244"/>
        <end position="275"/>
    </location>
</feature>
<dbReference type="Proteomes" id="UP000076837">
    <property type="component" value="Unassembled WGS sequence"/>
</dbReference>
<gene>
    <name evidence="2" type="ORF">ST47_g4533</name>
</gene>
<protein>
    <submittedName>
        <fullName evidence="2">Uncharacterized protein</fullName>
    </submittedName>
</protein>